<feature type="non-terminal residue" evidence="1">
    <location>
        <position position="59"/>
    </location>
</feature>
<gene>
    <name evidence="1" type="ORF">DERYTH_LOCUS24621</name>
</gene>
<dbReference type="EMBL" id="CAJVPY010042229">
    <property type="protein sequence ID" value="CAG8807190.1"/>
    <property type="molecule type" value="Genomic_DNA"/>
</dbReference>
<evidence type="ECO:0000313" key="2">
    <source>
        <dbReference type="Proteomes" id="UP000789405"/>
    </source>
</evidence>
<comment type="caution">
    <text evidence="1">The sequence shown here is derived from an EMBL/GenBank/DDBJ whole genome shotgun (WGS) entry which is preliminary data.</text>
</comment>
<organism evidence="1 2">
    <name type="scientific">Dentiscutata erythropus</name>
    <dbReference type="NCBI Taxonomy" id="1348616"/>
    <lineage>
        <taxon>Eukaryota</taxon>
        <taxon>Fungi</taxon>
        <taxon>Fungi incertae sedis</taxon>
        <taxon>Mucoromycota</taxon>
        <taxon>Glomeromycotina</taxon>
        <taxon>Glomeromycetes</taxon>
        <taxon>Diversisporales</taxon>
        <taxon>Gigasporaceae</taxon>
        <taxon>Dentiscutata</taxon>
    </lineage>
</organism>
<evidence type="ECO:0000313" key="1">
    <source>
        <dbReference type="EMBL" id="CAG8807190.1"/>
    </source>
</evidence>
<name>A0A9N9K185_9GLOM</name>
<dbReference type="Proteomes" id="UP000789405">
    <property type="component" value="Unassembled WGS sequence"/>
</dbReference>
<dbReference type="AlphaFoldDB" id="A0A9N9K185"/>
<accession>A0A9N9K185</accession>
<keyword evidence="2" id="KW-1185">Reference proteome</keyword>
<sequence length="59" mass="6781">YVTDICLSKTVCAKNNHKEALWKLVNTLYEAIISNEPEKHPLFEISSQLTPAGYEHMFN</sequence>
<feature type="non-terminal residue" evidence="1">
    <location>
        <position position="1"/>
    </location>
</feature>
<reference evidence="1" key="1">
    <citation type="submission" date="2021-06" db="EMBL/GenBank/DDBJ databases">
        <authorList>
            <person name="Kallberg Y."/>
            <person name="Tangrot J."/>
            <person name="Rosling A."/>
        </authorList>
    </citation>
    <scope>NUCLEOTIDE SEQUENCE</scope>
    <source>
        <strain evidence="1">MA453B</strain>
    </source>
</reference>
<proteinExistence type="predicted"/>
<protein>
    <submittedName>
        <fullName evidence="1">27956_t:CDS:1</fullName>
    </submittedName>
</protein>